<proteinExistence type="predicted"/>
<dbReference type="OrthoDB" id="2423195at2759"/>
<keyword evidence="5" id="KW-1185">Reference proteome</keyword>
<sequence length="1148" mass="129586">MRPVSCYASNLTSEHQDMDNERSDSLDHYFRDIISGRLPTNERRHLLFLEAICSQEDSLSCINKLHNSPQGLESIQAALRSDPSPTFFNGRVSEFLRYLNSQSLRNVSSRELMTPILRSIVEPPAFWAAFNSAFKQGYLDADAQLGFIWLFWNILLQPSLRGLPYFQVVKIHFEEISRVLESPIFEIRVLAYKISHGLAILQRGKQPELYESGPGWRHDNDHIDFRDISIYPTGDEFISPEDPYIGPSQLPANHEVLEAEHLGVLFRCERNKMMRTLISEYEEVMRGIKPHENLITGCKVVDLFYRPRDTEKRVTEWAIVLEATSNLPQLEARKLKNPGSRRKWFVDNPWVVKHQSTVGLIVGDEVLAFGTIQRDVDILSQNSQIVIRIGYNSSTKRVLTTLLAGRYIDIFQFKATISSYLPILEGLKDKSVSRFSTELVSPGSPFKRRATETIPSDVLNLIRKNAGSSLQTVLVTDQPICLDEYLTTAVVKALSETLSVISGPPGTGKTFATALIARILEIYSRYRVQVICHNPRDLDRILKCCRMIGSDQSRMGALGSSDSIKDQQDLYMHPEPRAGFGSNGTDPEICAIEEDVMACSRALEDASRECQEKSIRSAQIMSFLRIHDSAYFDAFDAAHLSPPNSIWSQRSATYFFSLWQKGKCYPSFKHHRVKKVASIWQMDVTERLKKISHWKSALESHRMQIFCLKVQEYNQILRILDAKHEERFGQCLLSKRIIVCTAVGAAKYRNHIKMAHPELVLVAGAELIPESHFHAGLPPSVKHVVLIGDHKQSGPATDIPNLTVADGDRIDRGYSILHRILSNGQLHSPLYYQYRMRPELSALLRLLYPDLIDANCTRNRPHIRGLASSLIFIHHSYEEDDMQDNSCVASKRGKPDLQSSRSNQFEATMAVNIACCLLQQGSRADQMVILTPYREQSRKIEQAFQDKISSPQMATQSIKIATIDEYQGEETDVVIASLTRSNKGRKIGFMKASERISGLFSRARDGLIIIGNADTYSNNGKAWTQIIEAFKKEGLIFNGLPIKCEKHPDVTTSFETPESFQKQCLDCGCGRNLSDPMLLAHEPDSRVDELDAKPDKGGLPGEERAPFTQEIKSRAVPIRRPTGAVRPSRLLQQAISGITSAKGKKPIQ</sequence>
<protein>
    <recommendedName>
        <fullName evidence="6">DNA2/NAM7 helicase-like C-terminal domain-containing protein</fullName>
    </recommendedName>
</protein>
<feature type="domain" description="DNA2/NAM7 helicase-like C-terminal" evidence="3">
    <location>
        <begin position="815"/>
        <end position="1013"/>
    </location>
</feature>
<dbReference type="HOGENOM" id="CLU_005405_0_0_1"/>
<dbReference type="Pfam" id="PF13087">
    <property type="entry name" value="AAA_12"/>
    <property type="match status" value="1"/>
</dbReference>
<dbReference type="CDD" id="cd18808">
    <property type="entry name" value="SF1_C_Upf1"/>
    <property type="match status" value="1"/>
</dbReference>
<gene>
    <name evidence="4" type="ORF">M408DRAFT_326773</name>
</gene>
<dbReference type="GO" id="GO:0031380">
    <property type="term" value="C:nuclear RNA-directed RNA polymerase complex"/>
    <property type="evidence" value="ECO:0007669"/>
    <property type="project" value="TreeGrafter"/>
</dbReference>
<dbReference type="Gene3D" id="3.40.50.300">
    <property type="entry name" value="P-loop containing nucleotide triphosphate hydrolases"/>
    <property type="match status" value="3"/>
</dbReference>
<reference evidence="4 5" key="1">
    <citation type="submission" date="2014-04" db="EMBL/GenBank/DDBJ databases">
        <authorList>
            <consortium name="DOE Joint Genome Institute"/>
            <person name="Kuo A."/>
            <person name="Zuccaro A."/>
            <person name="Kohler A."/>
            <person name="Nagy L.G."/>
            <person name="Floudas D."/>
            <person name="Copeland A."/>
            <person name="Barry K.W."/>
            <person name="Cichocki N."/>
            <person name="Veneault-Fourrey C."/>
            <person name="LaButti K."/>
            <person name="Lindquist E.A."/>
            <person name="Lipzen A."/>
            <person name="Lundell T."/>
            <person name="Morin E."/>
            <person name="Murat C."/>
            <person name="Sun H."/>
            <person name="Tunlid A."/>
            <person name="Henrissat B."/>
            <person name="Grigoriev I.V."/>
            <person name="Hibbett D.S."/>
            <person name="Martin F."/>
            <person name="Nordberg H.P."/>
            <person name="Cantor M.N."/>
            <person name="Hua S.X."/>
        </authorList>
    </citation>
    <scope>NUCLEOTIDE SEQUENCE [LARGE SCALE GENOMIC DNA]</scope>
    <source>
        <strain evidence="4 5">MAFF 305830</strain>
    </source>
</reference>
<feature type="compositionally biased region" description="Basic and acidic residues" evidence="1">
    <location>
        <begin position="1084"/>
        <end position="1105"/>
    </location>
</feature>
<dbReference type="Pfam" id="PF13086">
    <property type="entry name" value="AAA_11"/>
    <property type="match status" value="1"/>
</dbReference>
<dbReference type="PANTHER" id="PTHR10887">
    <property type="entry name" value="DNA2/NAM7 HELICASE FAMILY"/>
    <property type="match status" value="1"/>
</dbReference>
<dbReference type="InterPro" id="IPR047187">
    <property type="entry name" value="SF1_C_Upf1"/>
</dbReference>
<evidence type="ECO:0000313" key="5">
    <source>
        <dbReference type="Proteomes" id="UP000054097"/>
    </source>
</evidence>
<name>A0A0C3BKX1_SERVB</name>
<evidence type="ECO:0000259" key="2">
    <source>
        <dbReference type="Pfam" id="PF13086"/>
    </source>
</evidence>
<dbReference type="Proteomes" id="UP000054097">
    <property type="component" value="Unassembled WGS sequence"/>
</dbReference>
<accession>A0A0C3BKX1</accession>
<dbReference type="InterPro" id="IPR045055">
    <property type="entry name" value="DNA2/NAM7-like"/>
</dbReference>
<evidence type="ECO:0008006" key="6">
    <source>
        <dbReference type="Google" id="ProtNLM"/>
    </source>
</evidence>
<feature type="domain" description="DNA2/NAM7 helicase helicase" evidence="2">
    <location>
        <begin position="483"/>
        <end position="792"/>
    </location>
</feature>
<dbReference type="GO" id="GO:0031048">
    <property type="term" value="P:regulatory ncRNA-mediated heterochromatin formation"/>
    <property type="evidence" value="ECO:0007669"/>
    <property type="project" value="TreeGrafter"/>
</dbReference>
<evidence type="ECO:0000259" key="3">
    <source>
        <dbReference type="Pfam" id="PF13087"/>
    </source>
</evidence>
<dbReference type="EMBL" id="KN824280">
    <property type="protein sequence ID" value="KIM32086.1"/>
    <property type="molecule type" value="Genomic_DNA"/>
</dbReference>
<evidence type="ECO:0000256" key="1">
    <source>
        <dbReference type="SAM" id="MobiDB-lite"/>
    </source>
</evidence>
<dbReference type="InterPro" id="IPR041679">
    <property type="entry name" value="DNA2/NAM7-like_C"/>
</dbReference>
<evidence type="ECO:0000313" key="4">
    <source>
        <dbReference type="EMBL" id="KIM32086.1"/>
    </source>
</evidence>
<dbReference type="SUPFAM" id="SSF52540">
    <property type="entry name" value="P-loop containing nucleoside triphosphate hydrolases"/>
    <property type="match status" value="1"/>
</dbReference>
<organism evidence="4 5">
    <name type="scientific">Serendipita vermifera MAFF 305830</name>
    <dbReference type="NCBI Taxonomy" id="933852"/>
    <lineage>
        <taxon>Eukaryota</taxon>
        <taxon>Fungi</taxon>
        <taxon>Dikarya</taxon>
        <taxon>Basidiomycota</taxon>
        <taxon>Agaricomycotina</taxon>
        <taxon>Agaricomycetes</taxon>
        <taxon>Sebacinales</taxon>
        <taxon>Serendipitaceae</taxon>
        <taxon>Serendipita</taxon>
    </lineage>
</organism>
<reference evidence="5" key="2">
    <citation type="submission" date="2015-01" db="EMBL/GenBank/DDBJ databases">
        <title>Evolutionary Origins and Diversification of the Mycorrhizal Mutualists.</title>
        <authorList>
            <consortium name="DOE Joint Genome Institute"/>
            <consortium name="Mycorrhizal Genomics Consortium"/>
            <person name="Kohler A."/>
            <person name="Kuo A."/>
            <person name="Nagy L.G."/>
            <person name="Floudas D."/>
            <person name="Copeland A."/>
            <person name="Barry K.W."/>
            <person name="Cichocki N."/>
            <person name="Veneault-Fourrey C."/>
            <person name="LaButti K."/>
            <person name="Lindquist E.A."/>
            <person name="Lipzen A."/>
            <person name="Lundell T."/>
            <person name="Morin E."/>
            <person name="Murat C."/>
            <person name="Riley R."/>
            <person name="Ohm R."/>
            <person name="Sun H."/>
            <person name="Tunlid A."/>
            <person name="Henrissat B."/>
            <person name="Grigoriev I.V."/>
            <person name="Hibbett D.S."/>
            <person name="Martin F."/>
        </authorList>
    </citation>
    <scope>NUCLEOTIDE SEQUENCE [LARGE SCALE GENOMIC DNA]</scope>
    <source>
        <strain evidence="5">MAFF 305830</strain>
    </source>
</reference>
<dbReference type="GO" id="GO:0004386">
    <property type="term" value="F:helicase activity"/>
    <property type="evidence" value="ECO:0007669"/>
    <property type="project" value="InterPro"/>
</dbReference>
<dbReference type="AlphaFoldDB" id="A0A0C3BKX1"/>
<dbReference type="PANTHER" id="PTHR10887:SF341">
    <property type="entry name" value="NFX1-TYPE ZINC FINGER-CONTAINING PROTEIN 1"/>
    <property type="match status" value="1"/>
</dbReference>
<dbReference type="InterPro" id="IPR027417">
    <property type="entry name" value="P-loop_NTPase"/>
</dbReference>
<dbReference type="InterPro" id="IPR041677">
    <property type="entry name" value="DNA2/NAM7_AAA_11"/>
</dbReference>
<feature type="region of interest" description="Disordered" evidence="1">
    <location>
        <begin position="1084"/>
        <end position="1108"/>
    </location>
</feature>